<accession>A0A251U1I7</accession>
<dbReference type="AlphaFoldDB" id="A0A251U1I7"/>
<dbReference type="InParanoid" id="A0A251U1I7"/>
<evidence type="ECO:0000313" key="2">
    <source>
        <dbReference type="Proteomes" id="UP000215914"/>
    </source>
</evidence>
<proteinExistence type="predicted"/>
<reference evidence="2" key="1">
    <citation type="journal article" date="2017" name="Nature">
        <title>The sunflower genome provides insights into oil metabolism, flowering and Asterid evolution.</title>
        <authorList>
            <person name="Badouin H."/>
            <person name="Gouzy J."/>
            <person name="Grassa C.J."/>
            <person name="Murat F."/>
            <person name="Staton S.E."/>
            <person name="Cottret L."/>
            <person name="Lelandais-Briere C."/>
            <person name="Owens G.L."/>
            <person name="Carrere S."/>
            <person name="Mayjonade B."/>
            <person name="Legrand L."/>
            <person name="Gill N."/>
            <person name="Kane N.C."/>
            <person name="Bowers J.E."/>
            <person name="Hubner S."/>
            <person name="Bellec A."/>
            <person name="Berard A."/>
            <person name="Berges H."/>
            <person name="Blanchet N."/>
            <person name="Boniface M.C."/>
            <person name="Brunel D."/>
            <person name="Catrice O."/>
            <person name="Chaidir N."/>
            <person name="Claudel C."/>
            <person name="Donnadieu C."/>
            <person name="Faraut T."/>
            <person name="Fievet G."/>
            <person name="Helmstetter N."/>
            <person name="King M."/>
            <person name="Knapp S.J."/>
            <person name="Lai Z."/>
            <person name="Le Paslier M.C."/>
            <person name="Lippi Y."/>
            <person name="Lorenzon L."/>
            <person name="Mandel J.R."/>
            <person name="Marage G."/>
            <person name="Marchand G."/>
            <person name="Marquand E."/>
            <person name="Bret-Mestries E."/>
            <person name="Morien E."/>
            <person name="Nambeesan S."/>
            <person name="Nguyen T."/>
            <person name="Pegot-Espagnet P."/>
            <person name="Pouilly N."/>
            <person name="Raftis F."/>
            <person name="Sallet E."/>
            <person name="Schiex T."/>
            <person name="Thomas J."/>
            <person name="Vandecasteele C."/>
            <person name="Vares D."/>
            <person name="Vear F."/>
            <person name="Vautrin S."/>
            <person name="Crespi M."/>
            <person name="Mangin B."/>
            <person name="Burke J.M."/>
            <person name="Salse J."/>
            <person name="Munos S."/>
            <person name="Vincourt P."/>
            <person name="Rieseberg L.H."/>
            <person name="Langlade N.B."/>
        </authorList>
    </citation>
    <scope>NUCLEOTIDE SEQUENCE [LARGE SCALE GENOMIC DNA]</scope>
    <source>
        <strain evidence="2">cv. SF193</strain>
    </source>
</reference>
<evidence type="ECO:0000313" key="1">
    <source>
        <dbReference type="EMBL" id="OTG16706.1"/>
    </source>
</evidence>
<protein>
    <submittedName>
        <fullName evidence="1">Uncharacterized protein</fullName>
    </submittedName>
</protein>
<dbReference type="EMBL" id="CM007898">
    <property type="protein sequence ID" value="OTG16706.1"/>
    <property type="molecule type" value="Genomic_DNA"/>
</dbReference>
<name>A0A251U1I7_HELAN</name>
<dbReference type="Proteomes" id="UP000215914">
    <property type="component" value="Chromosome 9"/>
</dbReference>
<organism evidence="1 2">
    <name type="scientific">Helianthus annuus</name>
    <name type="common">Common sunflower</name>
    <dbReference type="NCBI Taxonomy" id="4232"/>
    <lineage>
        <taxon>Eukaryota</taxon>
        <taxon>Viridiplantae</taxon>
        <taxon>Streptophyta</taxon>
        <taxon>Embryophyta</taxon>
        <taxon>Tracheophyta</taxon>
        <taxon>Spermatophyta</taxon>
        <taxon>Magnoliopsida</taxon>
        <taxon>eudicotyledons</taxon>
        <taxon>Gunneridae</taxon>
        <taxon>Pentapetalae</taxon>
        <taxon>asterids</taxon>
        <taxon>campanulids</taxon>
        <taxon>Asterales</taxon>
        <taxon>Asteraceae</taxon>
        <taxon>Asteroideae</taxon>
        <taxon>Heliantheae alliance</taxon>
        <taxon>Heliantheae</taxon>
        <taxon>Helianthus</taxon>
    </lineage>
</organism>
<gene>
    <name evidence="1" type="ORF">HannXRQ_Chr09g0274341</name>
</gene>
<sequence length="54" mass="5821">MRSGAPYGAIFSHNAPNTITGGVMRQKKLGSAISIAALWREGLKLGPIKKRTRL</sequence>
<keyword evidence="2" id="KW-1185">Reference proteome</keyword>